<sequence length="219" mass="22686">MTLSILTIDPKTGIMAAAAATGSLCVGGWVLRGDIESGLVASQGTAPSTFWRDDVLRGMFDGQSAADAVAAVTEADAGRGFRQLAALDRSGQTAAHTGADSIAYAGHIAEQNMVVAGNMLSGAEVLKAMATAANANHADPAQRMLAVLKAGNTAGGDNRGLRSAALLVLKPDEPPLDIRIDAADDPLTDLEQLWAKTQASPYHDWLTEVPVLIDKTRAP</sequence>
<gene>
    <name evidence="1" type="ORF">PRI8871_03605</name>
</gene>
<dbReference type="PANTHER" id="PTHR39328">
    <property type="entry name" value="BLL2871 PROTEIN"/>
    <property type="match status" value="1"/>
</dbReference>
<dbReference type="InterPro" id="IPR029055">
    <property type="entry name" value="Ntn_hydrolases_N"/>
</dbReference>
<evidence type="ECO:0000313" key="1">
    <source>
        <dbReference type="EMBL" id="SPF81780.1"/>
    </source>
</evidence>
<organism evidence="1 2">
    <name type="scientific">Pseudoprimorskyibacter insulae</name>
    <dbReference type="NCBI Taxonomy" id="1695997"/>
    <lineage>
        <taxon>Bacteria</taxon>
        <taxon>Pseudomonadati</taxon>
        <taxon>Pseudomonadota</taxon>
        <taxon>Alphaproteobacteria</taxon>
        <taxon>Rhodobacterales</taxon>
        <taxon>Paracoccaceae</taxon>
        <taxon>Pseudoprimorskyibacter</taxon>
    </lineage>
</organism>
<evidence type="ECO:0000313" key="2">
    <source>
        <dbReference type="Proteomes" id="UP000244904"/>
    </source>
</evidence>
<name>A0A2R8B0L8_9RHOB</name>
<dbReference type="Pfam" id="PF06267">
    <property type="entry name" value="DUF1028"/>
    <property type="match status" value="1"/>
</dbReference>
<dbReference type="OrthoDB" id="9790012at2"/>
<dbReference type="Gene3D" id="3.60.20.10">
    <property type="entry name" value="Glutamine Phosphoribosylpyrophosphate, subunit 1, domain 1"/>
    <property type="match status" value="1"/>
</dbReference>
<proteinExistence type="predicted"/>
<dbReference type="Proteomes" id="UP000244904">
    <property type="component" value="Unassembled WGS sequence"/>
</dbReference>
<dbReference type="AlphaFoldDB" id="A0A2R8B0L8"/>
<dbReference type="SUPFAM" id="SSF56235">
    <property type="entry name" value="N-terminal nucleophile aminohydrolases (Ntn hydrolases)"/>
    <property type="match status" value="1"/>
</dbReference>
<dbReference type="InterPro" id="IPR010430">
    <property type="entry name" value="DUF1028"/>
</dbReference>
<keyword evidence="2" id="KW-1185">Reference proteome</keyword>
<accession>A0A2R8B0L8</accession>
<protein>
    <submittedName>
        <fullName evidence="1">Uncharacterized protein</fullName>
    </submittedName>
</protein>
<dbReference type="PANTHER" id="PTHR39328:SF1">
    <property type="entry name" value="BLL2871 PROTEIN"/>
    <property type="match status" value="1"/>
</dbReference>
<dbReference type="RefSeq" id="WP_108887554.1">
    <property type="nucleotide sequence ID" value="NZ_OMOJ01000013.1"/>
</dbReference>
<reference evidence="2" key="1">
    <citation type="submission" date="2018-03" db="EMBL/GenBank/DDBJ databases">
        <authorList>
            <person name="Rodrigo-Torres L."/>
            <person name="Arahal R. D."/>
            <person name="Lucena T."/>
        </authorList>
    </citation>
    <scope>NUCLEOTIDE SEQUENCE [LARGE SCALE GENOMIC DNA]</scope>
    <source>
        <strain evidence="2">CECT 8871</strain>
    </source>
</reference>
<dbReference type="EMBL" id="OMOJ01000013">
    <property type="protein sequence ID" value="SPF81780.1"/>
    <property type="molecule type" value="Genomic_DNA"/>
</dbReference>